<name>A0A5E6MQ08_9BACT</name>
<feature type="region of interest" description="Disordered" evidence="1">
    <location>
        <begin position="137"/>
        <end position="163"/>
    </location>
</feature>
<keyword evidence="3" id="KW-1185">Reference proteome</keyword>
<proteinExistence type="predicted"/>
<organism evidence="2 3">
    <name type="scientific">Methylacidimicrobium tartarophylax</name>
    <dbReference type="NCBI Taxonomy" id="1041768"/>
    <lineage>
        <taxon>Bacteria</taxon>
        <taxon>Pseudomonadati</taxon>
        <taxon>Verrucomicrobiota</taxon>
        <taxon>Methylacidimicrobium</taxon>
    </lineage>
</organism>
<reference evidence="2 3" key="1">
    <citation type="submission" date="2019-09" db="EMBL/GenBank/DDBJ databases">
        <authorList>
            <person name="Cremers G."/>
        </authorList>
    </citation>
    <scope>NUCLEOTIDE SEQUENCE [LARGE SCALE GENOMIC DNA]</scope>
    <source>
        <strain evidence="2">4A</strain>
    </source>
</reference>
<dbReference type="EMBL" id="CABFVA020000101">
    <property type="protein sequence ID" value="VVM07590.1"/>
    <property type="molecule type" value="Genomic_DNA"/>
</dbReference>
<dbReference type="AlphaFoldDB" id="A0A5E6MQ08"/>
<evidence type="ECO:0000256" key="1">
    <source>
        <dbReference type="SAM" id="MobiDB-lite"/>
    </source>
</evidence>
<dbReference type="Proteomes" id="UP000334923">
    <property type="component" value="Unassembled WGS sequence"/>
</dbReference>
<accession>A0A5E6MQ08</accession>
<gene>
    <name evidence="2" type="ORF">MAMT_01816</name>
</gene>
<evidence type="ECO:0000313" key="2">
    <source>
        <dbReference type="EMBL" id="VVM07590.1"/>
    </source>
</evidence>
<protein>
    <submittedName>
        <fullName evidence="2">Uncharacterized protein</fullName>
    </submittedName>
</protein>
<sequence length="303" mass="34625">MRAIISELRSTGSTVTLSQAGTIDIEWASELPESQREEFREIIRKNKPAIIEALRAEPSESIEQTQDQEPDDPARRHYMEPGAFLAELRANGGSLTIKPDGQPWISFAGDTPREIKDRLTLVYAYHQAAIIEALKKEPTPTPAPPPPQEDPIPLDSPEEMRLRESSEYRELRANLLTHWHSYGRTPIIDEAFRRYPKHTKAAVRAAIEDMALVCPDCARRLEIGACTHRKPELAWFDFKLNRDELRLWATAALPWPRRPLTPQDIEAVCERGEKEKGFLPVVTRRAIAQILREEQEEQKVNQS</sequence>
<feature type="compositionally biased region" description="Pro residues" evidence="1">
    <location>
        <begin position="139"/>
        <end position="150"/>
    </location>
</feature>
<dbReference type="RefSeq" id="WP_178087042.1">
    <property type="nucleotide sequence ID" value="NZ_CABFVA020000101.1"/>
</dbReference>
<evidence type="ECO:0000313" key="3">
    <source>
        <dbReference type="Proteomes" id="UP000334923"/>
    </source>
</evidence>